<sequence>MKKKKSGHEMEVEQIGSTMATRRIPLTKGCHHHPVPFYGILANRTRRDAKRAEKDEQDEEAEEEEEEEDRRIGE</sequence>
<reference evidence="2" key="1">
    <citation type="journal article" date="2020" name="G3 (Bethesda)">
        <title>High-Quality Assemblies for Three Invasive Social Wasps from the &lt;i&gt;Vespula&lt;/i&gt; Genus.</title>
        <authorList>
            <person name="Harrop T.W.R."/>
            <person name="Guhlin J."/>
            <person name="McLaughlin G.M."/>
            <person name="Permina E."/>
            <person name="Stockwell P."/>
            <person name="Gilligan J."/>
            <person name="Le Lec M.F."/>
            <person name="Gruber M.A.M."/>
            <person name="Quinn O."/>
            <person name="Lovegrove M."/>
            <person name="Duncan E.J."/>
            <person name="Remnant E.J."/>
            <person name="Van Eeckhoven J."/>
            <person name="Graham B."/>
            <person name="Knapp R.A."/>
            <person name="Langford K.W."/>
            <person name="Kronenberg Z."/>
            <person name="Press M.O."/>
            <person name="Eacker S.M."/>
            <person name="Wilson-Rankin E.E."/>
            <person name="Purcell J."/>
            <person name="Lester P.J."/>
            <person name="Dearden P.K."/>
        </authorList>
    </citation>
    <scope>NUCLEOTIDE SEQUENCE</scope>
    <source>
        <strain evidence="2">Volc-1</strain>
    </source>
</reference>
<protein>
    <submittedName>
        <fullName evidence="2">Uncharacterized protein</fullName>
    </submittedName>
</protein>
<name>A0A834JWL9_VESPE</name>
<feature type="region of interest" description="Disordered" evidence="1">
    <location>
        <begin position="1"/>
        <end position="20"/>
    </location>
</feature>
<feature type="compositionally biased region" description="Acidic residues" evidence="1">
    <location>
        <begin position="55"/>
        <end position="68"/>
    </location>
</feature>
<dbReference type="AlphaFoldDB" id="A0A834JWL9"/>
<accession>A0A834JWL9</accession>
<proteinExistence type="predicted"/>
<dbReference type="EMBL" id="JACSDY010000021">
    <property type="protein sequence ID" value="KAF7394244.1"/>
    <property type="molecule type" value="Genomic_DNA"/>
</dbReference>
<evidence type="ECO:0000313" key="2">
    <source>
        <dbReference type="EMBL" id="KAF7394244.1"/>
    </source>
</evidence>
<evidence type="ECO:0000256" key="1">
    <source>
        <dbReference type="SAM" id="MobiDB-lite"/>
    </source>
</evidence>
<evidence type="ECO:0000313" key="3">
    <source>
        <dbReference type="Proteomes" id="UP000600918"/>
    </source>
</evidence>
<keyword evidence="3" id="KW-1185">Reference proteome</keyword>
<feature type="region of interest" description="Disordered" evidence="1">
    <location>
        <begin position="41"/>
        <end position="74"/>
    </location>
</feature>
<comment type="caution">
    <text evidence="2">The sequence shown here is derived from an EMBL/GenBank/DDBJ whole genome shotgun (WGS) entry which is preliminary data.</text>
</comment>
<gene>
    <name evidence="2" type="ORF">H0235_016839</name>
</gene>
<organism evidence="2 3">
    <name type="scientific">Vespula pensylvanica</name>
    <name type="common">Western yellow jacket</name>
    <name type="synonym">Wasp</name>
    <dbReference type="NCBI Taxonomy" id="30213"/>
    <lineage>
        <taxon>Eukaryota</taxon>
        <taxon>Metazoa</taxon>
        <taxon>Ecdysozoa</taxon>
        <taxon>Arthropoda</taxon>
        <taxon>Hexapoda</taxon>
        <taxon>Insecta</taxon>
        <taxon>Pterygota</taxon>
        <taxon>Neoptera</taxon>
        <taxon>Endopterygota</taxon>
        <taxon>Hymenoptera</taxon>
        <taxon>Apocrita</taxon>
        <taxon>Aculeata</taxon>
        <taxon>Vespoidea</taxon>
        <taxon>Vespidae</taxon>
        <taxon>Vespinae</taxon>
        <taxon>Vespula</taxon>
    </lineage>
</organism>
<dbReference type="Proteomes" id="UP000600918">
    <property type="component" value="Unassembled WGS sequence"/>
</dbReference>